<feature type="region of interest" description="Disordered" evidence="1">
    <location>
        <begin position="29"/>
        <end position="64"/>
    </location>
</feature>
<dbReference type="OrthoDB" id="3438340at2759"/>
<accession>A0A6A6JU23</accession>
<feature type="compositionally biased region" description="Basic residues" evidence="1">
    <location>
        <begin position="225"/>
        <end position="234"/>
    </location>
</feature>
<evidence type="ECO:0000313" key="3">
    <source>
        <dbReference type="Proteomes" id="UP000800097"/>
    </source>
</evidence>
<feature type="compositionally biased region" description="Basic and acidic residues" evidence="1">
    <location>
        <begin position="39"/>
        <end position="52"/>
    </location>
</feature>
<dbReference type="GeneID" id="54546145"/>
<reference evidence="2" key="1">
    <citation type="journal article" date="2020" name="Stud. Mycol.">
        <title>101 Dothideomycetes genomes: a test case for predicting lifestyles and emergence of pathogens.</title>
        <authorList>
            <person name="Haridas S."/>
            <person name="Albert R."/>
            <person name="Binder M."/>
            <person name="Bloem J."/>
            <person name="Labutti K."/>
            <person name="Salamov A."/>
            <person name="Andreopoulos B."/>
            <person name="Baker S."/>
            <person name="Barry K."/>
            <person name="Bills G."/>
            <person name="Bluhm B."/>
            <person name="Cannon C."/>
            <person name="Castanera R."/>
            <person name="Culley D."/>
            <person name="Daum C."/>
            <person name="Ezra D."/>
            <person name="Gonzalez J."/>
            <person name="Henrissat B."/>
            <person name="Kuo A."/>
            <person name="Liang C."/>
            <person name="Lipzen A."/>
            <person name="Lutzoni F."/>
            <person name="Magnuson J."/>
            <person name="Mondo S."/>
            <person name="Nolan M."/>
            <person name="Ohm R."/>
            <person name="Pangilinan J."/>
            <person name="Park H.-J."/>
            <person name="Ramirez L."/>
            <person name="Alfaro M."/>
            <person name="Sun H."/>
            <person name="Tritt A."/>
            <person name="Yoshinaga Y."/>
            <person name="Zwiers L.-H."/>
            <person name="Turgeon B."/>
            <person name="Goodwin S."/>
            <person name="Spatafora J."/>
            <person name="Crous P."/>
            <person name="Grigoriev I."/>
        </authorList>
    </citation>
    <scope>NUCLEOTIDE SEQUENCE</scope>
    <source>
        <strain evidence="2">CBS 379.55</strain>
    </source>
</reference>
<sequence length="241" mass="26444">MAQRNLEGDILVNLLSIHQAKEKKFFGFLGEPRNGATRDAQDEDRSRDKPLGGEEVGIGAKIPENLQDDVFAQDDFFSQPLTASSEKLLQQLLGKKAAKGHIAAKQAPQNVKTSRNGKPVKPTKQEVSEDEEEGRAAAFGSKRRKIAKSAEPSEAPDPPDSREHSLMMEENVDPASAEAELDSTRAVRSEKQVTKKDGVDGEDPITSGTKSKPATYLDEILAERSRKKKKKKLKNKEGSQP</sequence>
<feature type="region of interest" description="Disordered" evidence="1">
    <location>
        <begin position="96"/>
        <end position="241"/>
    </location>
</feature>
<feature type="compositionally biased region" description="Low complexity" evidence="1">
    <location>
        <begin position="96"/>
        <end position="107"/>
    </location>
</feature>
<dbReference type="Proteomes" id="UP000800097">
    <property type="component" value="Unassembled WGS sequence"/>
</dbReference>
<gene>
    <name evidence="2" type="ORF">EI97DRAFT_110975</name>
</gene>
<name>A0A6A6JU23_WESOR</name>
<organism evidence="2 3">
    <name type="scientific">Westerdykella ornata</name>
    <dbReference type="NCBI Taxonomy" id="318751"/>
    <lineage>
        <taxon>Eukaryota</taxon>
        <taxon>Fungi</taxon>
        <taxon>Dikarya</taxon>
        <taxon>Ascomycota</taxon>
        <taxon>Pezizomycotina</taxon>
        <taxon>Dothideomycetes</taxon>
        <taxon>Pleosporomycetidae</taxon>
        <taxon>Pleosporales</taxon>
        <taxon>Sporormiaceae</taxon>
        <taxon>Westerdykella</taxon>
    </lineage>
</organism>
<proteinExistence type="predicted"/>
<dbReference type="EMBL" id="ML986485">
    <property type="protein sequence ID" value="KAF2280101.1"/>
    <property type="molecule type" value="Genomic_DNA"/>
</dbReference>
<dbReference type="AlphaFoldDB" id="A0A6A6JU23"/>
<dbReference type="RefSeq" id="XP_033657639.1">
    <property type="nucleotide sequence ID" value="XM_033792970.1"/>
</dbReference>
<keyword evidence="3" id="KW-1185">Reference proteome</keyword>
<protein>
    <submittedName>
        <fullName evidence="2">Uncharacterized protein</fullName>
    </submittedName>
</protein>
<evidence type="ECO:0000313" key="2">
    <source>
        <dbReference type="EMBL" id="KAF2280101.1"/>
    </source>
</evidence>
<feature type="compositionally biased region" description="Basic and acidic residues" evidence="1">
    <location>
        <begin position="182"/>
        <end position="199"/>
    </location>
</feature>
<evidence type="ECO:0000256" key="1">
    <source>
        <dbReference type="SAM" id="MobiDB-lite"/>
    </source>
</evidence>